<evidence type="ECO:0000259" key="1">
    <source>
        <dbReference type="Pfam" id="PF03572"/>
    </source>
</evidence>
<dbReference type="EMBL" id="CP059693">
    <property type="protein sequence ID" value="WDE12185.1"/>
    <property type="molecule type" value="Genomic_DNA"/>
</dbReference>
<reference evidence="2 3" key="1">
    <citation type="journal article" date="2022" name="Mar. Drugs">
        <title>Bioassay-Guided Fractionation Leads to the Detection of Cholic Acid Generated by the Rare Thalassomonas sp.</title>
        <authorList>
            <person name="Pheiffer F."/>
            <person name="Schneider Y.K."/>
            <person name="Hansen E.H."/>
            <person name="Andersen J.H."/>
            <person name="Isaksson J."/>
            <person name="Busche T."/>
            <person name="R C."/>
            <person name="Kalinowski J."/>
            <person name="Zyl L.V."/>
            <person name="Trindade M."/>
        </authorList>
    </citation>
    <scope>NUCLEOTIDE SEQUENCE [LARGE SCALE GENOMIC DNA]</scope>
    <source>
        <strain evidence="2 3">A5K-61T</strain>
    </source>
</reference>
<feature type="domain" description="Tail specific protease" evidence="1">
    <location>
        <begin position="232"/>
        <end position="402"/>
    </location>
</feature>
<evidence type="ECO:0000313" key="3">
    <source>
        <dbReference type="Proteomes" id="UP001215231"/>
    </source>
</evidence>
<dbReference type="Pfam" id="PF03572">
    <property type="entry name" value="Peptidase_S41"/>
    <property type="match status" value="1"/>
</dbReference>
<dbReference type="PANTHER" id="PTHR32060">
    <property type="entry name" value="TAIL-SPECIFIC PROTEASE"/>
    <property type="match status" value="1"/>
</dbReference>
<dbReference type="Proteomes" id="UP001215231">
    <property type="component" value="Chromosome"/>
</dbReference>
<dbReference type="Gene3D" id="3.90.226.10">
    <property type="entry name" value="2-enoyl-CoA Hydratase, Chain A, domain 1"/>
    <property type="match status" value="1"/>
</dbReference>
<keyword evidence="3" id="KW-1185">Reference proteome</keyword>
<evidence type="ECO:0000313" key="2">
    <source>
        <dbReference type="EMBL" id="WDE12185.1"/>
    </source>
</evidence>
<dbReference type="InterPro" id="IPR005151">
    <property type="entry name" value="Tail-specific_protease"/>
</dbReference>
<proteinExistence type="predicted"/>
<dbReference type="InterPro" id="IPR029045">
    <property type="entry name" value="ClpP/crotonase-like_dom_sf"/>
</dbReference>
<accession>A0ABY7VEP7</accession>
<dbReference type="SUPFAM" id="SSF52096">
    <property type="entry name" value="ClpP/crotonase"/>
    <property type="match status" value="1"/>
</dbReference>
<dbReference type="RefSeq" id="WP_274052453.1">
    <property type="nucleotide sequence ID" value="NZ_CP059693.1"/>
</dbReference>
<gene>
    <name evidence="2" type="ORF">H3N35_01480</name>
</gene>
<protein>
    <recommendedName>
        <fullName evidence="1">Tail specific protease domain-containing protein</fullName>
    </recommendedName>
</protein>
<dbReference type="PANTHER" id="PTHR32060:SF30">
    <property type="entry name" value="CARBOXY-TERMINAL PROCESSING PROTEASE CTPA"/>
    <property type="match status" value="1"/>
</dbReference>
<organism evidence="2 3">
    <name type="scientific">Thalassomonas haliotis</name>
    <dbReference type="NCBI Taxonomy" id="485448"/>
    <lineage>
        <taxon>Bacteria</taxon>
        <taxon>Pseudomonadati</taxon>
        <taxon>Pseudomonadota</taxon>
        <taxon>Gammaproteobacteria</taxon>
        <taxon>Alteromonadales</taxon>
        <taxon>Colwelliaceae</taxon>
        <taxon>Thalassomonas</taxon>
    </lineage>
</organism>
<sequence>MQPKQMQEDLTSWRQWLEQTHPDLSYTVKDPEKFYRDLAALKENNKKPVSVQQFWRQVAVFNSQLSDGHTGIAFSDTKGLTQQHIENGGGLFPLALVFDGDKLVIANKIDGQQSKLKGYAIKKINGMAIDDVLQPLLTRLHGDSLRHRRAILARRFASYYWLYFGNAETFTLDVMAENEKTAINNITIAASHAAFNTDKRFEDTFQFEILNSKSAKLTIKAFHWPDKKRYFSFIEAAFKQIKALNIEKLIIDIRENGGGDDDMWKQGIVSYIATQPWRHASTYKVKVIEGRQSEKSPLGEVIDGELSANNRVENDNPLRFEGEVYVLIGAYTYSSSILFANTVQDHGFATLVGEATGGKSGQTGGLQRFILPHSKLKVFAPRFLLARPKGGHHMEPVTPDITIAYDKSHPEQLVNKLLQTW</sequence>
<name>A0ABY7VEP7_9GAMM</name>